<dbReference type="Gene3D" id="3.40.50.300">
    <property type="entry name" value="P-loop containing nucleotide triphosphate hydrolases"/>
    <property type="match status" value="1"/>
</dbReference>
<dbReference type="Proteomes" id="UP000007148">
    <property type="component" value="Unassembled WGS sequence"/>
</dbReference>
<sequence length="334" mass="37523">MERMFEANQNKAGHQASSGPQDSLTSVPSSICEPSMMAGGPTTNVGEDYARQMIPNVDMDPFRKRYHVAVDKVMEIGVLVEELRGDVQEVVASNLHRGNDSIDESIIRLSYGTDLEICESGTRVEILTRIRNWADDANHSQQIFWLSDAAGTGKSTVATTIAKEWQGQGRLGGRFFFNPNVALDQDIRHFCRIVAYDIVSNHPQLATSINLILIASPEDTMDFAMQFVRLILDPLQSLSSTTSIFLVIDALDNCEFKSRQRLLNVVLKELRTAPRIKLLLTSRPIPDIGDRLSDPVYICEGHLLDINNRSHEDIARYVRANLDQQLDIKEQERI</sequence>
<accession>G4TY47</accession>
<evidence type="ECO:0000256" key="2">
    <source>
        <dbReference type="SAM" id="MobiDB-lite"/>
    </source>
</evidence>
<gene>
    <name evidence="4" type="ORF">PIIN_10232</name>
</gene>
<name>G4TY47_SERID</name>
<dbReference type="Pfam" id="PF24883">
    <property type="entry name" value="NPHP3_N"/>
    <property type="match status" value="1"/>
</dbReference>
<dbReference type="STRING" id="1109443.G4TY47"/>
<dbReference type="PANTHER" id="PTHR10039:SF14">
    <property type="entry name" value="NACHT DOMAIN-CONTAINING PROTEIN"/>
    <property type="match status" value="1"/>
</dbReference>
<keyword evidence="5" id="KW-1185">Reference proteome</keyword>
<reference evidence="4 5" key="1">
    <citation type="journal article" date="2011" name="PLoS Pathog.">
        <title>Endophytic Life Strategies Decoded by Genome and Transcriptome Analyses of the Mutualistic Root Symbiont Piriformospora indica.</title>
        <authorList>
            <person name="Zuccaro A."/>
            <person name="Lahrmann U."/>
            <person name="Guldener U."/>
            <person name="Langen G."/>
            <person name="Pfiffi S."/>
            <person name="Biedenkopf D."/>
            <person name="Wong P."/>
            <person name="Samans B."/>
            <person name="Grimm C."/>
            <person name="Basiewicz M."/>
            <person name="Murat C."/>
            <person name="Martin F."/>
            <person name="Kogel K.H."/>
        </authorList>
    </citation>
    <scope>NUCLEOTIDE SEQUENCE [LARGE SCALE GENOMIC DNA]</scope>
    <source>
        <strain evidence="4 5">DSM 11827</strain>
    </source>
</reference>
<evidence type="ECO:0000256" key="1">
    <source>
        <dbReference type="ARBA" id="ARBA00022737"/>
    </source>
</evidence>
<organism evidence="4 5">
    <name type="scientific">Serendipita indica (strain DSM 11827)</name>
    <name type="common">Root endophyte fungus</name>
    <name type="synonym">Piriformospora indica</name>
    <dbReference type="NCBI Taxonomy" id="1109443"/>
    <lineage>
        <taxon>Eukaryota</taxon>
        <taxon>Fungi</taxon>
        <taxon>Dikarya</taxon>
        <taxon>Basidiomycota</taxon>
        <taxon>Agaricomycotina</taxon>
        <taxon>Agaricomycetes</taxon>
        <taxon>Sebacinales</taxon>
        <taxon>Serendipitaceae</taxon>
        <taxon>Serendipita</taxon>
    </lineage>
</organism>
<dbReference type="InParanoid" id="G4TY47"/>
<dbReference type="EMBL" id="CAFZ01000663">
    <property type="protein sequence ID" value="CCA76240.1"/>
    <property type="molecule type" value="Genomic_DNA"/>
</dbReference>
<dbReference type="InterPro" id="IPR027417">
    <property type="entry name" value="P-loop_NTPase"/>
</dbReference>
<dbReference type="SUPFAM" id="SSF52540">
    <property type="entry name" value="P-loop containing nucleoside triphosphate hydrolases"/>
    <property type="match status" value="1"/>
</dbReference>
<feature type="non-terminal residue" evidence="4">
    <location>
        <position position="1"/>
    </location>
</feature>
<evidence type="ECO:0000313" key="4">
    <source>
        <dbReference type="EMBL" id="CCA76240.1"/>
    </source>
</evidence>
<dbReference type="InterPro" id="IPR056884">
    <property type="entry name" value="NPHP3-like_N"/>
</dbReference>
<feature type="compositionally biased region" description="Polar residues" evidence="2">
    <location>
        <begin position="7"/>
        <end position="28"/>
    </location>
</feature>
<dbReference type="OrthoDB" id="3269932at2759"/>
<proteinExistence type="predicted"/>
<dbReference type="PANTHER" id="PTHR10039">
    <property type="entry name" value="AMELOGENIN"/>
    <property type="match status" value="1"/>
</dbReference>
<evidence type="ECO:0000313" key="5">
    <source>
        <dbReference type="Proteomes" id="UP000007148"/>
    </source>
</evidence>
<evidence type="ECO:0000259" key="3">
    <source>
        <dbReference type="Pfam" id="PF24883"/>
    </source>
</evidence>
<keyword evidence="1" id="KW-0677">Repeat</keyword>
<dbReference type="AlphaFoldDB" id="G4TY47"/>
<dbReference type="HOGENOM" id="CLU_833003_0_0_1"/>
<comment type="caution">
    <text evidence="4">The sequence shown here is derived from an EMBL/GenBank/DDBJ whole genome shotgun (WGS) entry which is preliminary data.</text>
</comment>
<feature type="region of interest" description="Disordered" evidence="2">
    <location>
        <begin position="1"/>
        <end position="28"/>
    </location>
</feature>
<feature type="domain" description="Nephrocystin 3-like N-terminal" evidence="3">
    <location>
        <begin position="129"/>
        <end position="283"/>
    </location>
</feature>
<protein>
    <submittedName>
        <fullName evidence="4">Related to S. pombe trp-asp repeat containing protein</fullName>
    </submittedName>
</protein>